<dbReference type="KEGG" id="dmo:Dmoj_GI25845"/>
<dbReference type="EMBL" id="CH933806">
    <property type="protein sequence ID" value="KRG01249.1"/>
    <property type="molecule type" value="Genomic_DNA"/>
</dbReference>
<evidence type="ECO:0000313" key="1">
    <source>
        <dbReference type="EMBL" id="KRG01249.1"/>
    </source>
</evidence>
<accession>A0A0Q9X9J5</accession>
<dbReference type="Proteomes" id="UP000009192">
    <property type="component" value="Unassembled WGS sequence"/>
</dbReference>
<protein>
    <submittedName>
        <fullName evidence="1">Uncharacterized protein</fullName>
    </submittedName>
</protein>
<name>A0A0Q9X9J5_DROMO</name>
<gene>
    <name evidence="1" type="primary">Dmoj\GI25845</name>
    <name evidence="1" type="ORF">Dmoj_GI25845</name>
</gene>
<reference evidence="1 2" key="1">
    <citation type="journal article" date="2007" name="Nature">
        <title>Evolution of genes and genomes on the Drosophila phylogeny.</title>
        <authorList>
            <consortium name="Drosophila 12 Genomes Consortium"/>
            <person name="Clark A.G."/>
            <person name="Eisen M.B."/>
            <person name="Smith D.R."/>
            <person name="Bergman C.M."/>
            <person name="Oliver B."/>
            <person name="Markow T.A."/>
            <person name="Kaufman T.C."/>
            <person name="Kellis M."/>
            <person name="Gelbart W."/>
            <person name="Iyer V.N."/>
            <person name="Pollard D.A."/>
            <person name="Sackton T.B."/>
            <person name="Larracuente A.M."/>
            <person name="Singh N.D."/>
            <person name="Abad J.P."/>
            <person name="Abt D.N."/>
            <person name="Adryan B."/>
            <person name="Aguade M."/>
            <person name="Akashi H."/>
            <person name="Anderson W.W."/>
            <person name="Aquadro C.F."/>
            <person name="Ardell D.H."/>
            <person name="Arguello R."/>
            <person name="Artieri C.G."/>
            <person name="Barbash D.A."/>
            <person name="Barker D."/>
            <person name="Barsanti P."/>
            <person name="Batterham P."/>
            <person name="Batzoglou S."/>
            <person name="Begun D."/>
            <person name="Bhutkar A."/>
            <person name="Blanco E."/>
            <person name="Bosak S.A."/>
            <person name="Bradley R.K."/>
            <person name="Brand A.D."/>
            <person name="Brent M.R."/>
            <person name="Brooks A.N."/>
            <person name="Brown R.H."/>
            <person name="Butlin R.K."/>
            <person name="Caggese C."/>
            <person name="Calvi B.R."/>
            <person name="Bernardo de Carvalho A."/>
            <person name="Caspi A."/>
            <person name="Castrezana S."/>
            <person name="Celniker S.E."/>
            <person name="Chang J.L."/>
            <person name="Chapple C."/>
            <person name="Chatterji S."/>
            <person name="Chinwalla A."/>
            <person name="Civetta A."/>
            <person name="Clifton S.W."/>
            <person name="Comeron J.M."/>
            <person name="Costello J.C."/>
            <person name="Coyne J.A."/>
            <person name="Daub J."/>
            <person name="David R.G."/>
            <person name="Delcher A.L."/>
            <person name="Delehaunty K."/>
            <person name="Do C.B."/>
            <person name="Ebling H."/>
            <person name="Edwards K."/>
            <person name="Eickbush T."/>
            <person name="Evans J.D."/>
            <person name="Filipski A."/>
            <person name="Findeiss S."/>
            <person name="Freyhult E."/>
            <person name="Fulton L."/>
            <person name="Fulton R."/>
            <person name="Garcia A.C."/>
            <person name="Gardiner A."/>
            <person name="Garfield D.A."/>
            <person name="Garvin B.E."/>
            <person name="Gibson G."/>
            <person name="Gilbert D."/>
            <person name="Gnerre S."/>
            <person name="Godfrey J."/>
            <person name="Good R."/>
            <person name="Gotea V."/>
            <person name="Gravely B."/>
            <person name="Greenberg A.J."/>
            <person name="Griffiths-Jones S."/>
            <person name="Gross S."/>
            <person name="Guigo R."/>
            <person name="Gustafson E.A."/>
            <person name="Haerty W."/>
            <person name="Hahn M.W."/>
            <person name="Halligan D.L."/>
            <person name="Halpern A.L."/>
            <person name="Halter G.M."/>
            <person name="Han M.V."/>
            <person name="Heger A."/>
            <person name="Hillier L."/>
            <person name="Hinrichs A.S."/>
            <person name="Holmes I."/>
            <person name="Hoskins R.A."/>
            <person name="Hubisz M.J."/>
            <person name="Hultmark D."/>
            <person name="Huntley M.A."/>
            <person name="Jaffe D.B."/>
            <person name="Jagadeeshan S."/>
            <person name="Jeck W.R."/>
            <person name="Johnson J."/>
            <person name="Jones C.D."/>
            <person name="Jordan W.C."/>
            <person name="Karpen G.H."/>
            <person name="Kataoka E."/>
            <person name="Keightley P.D."/>
            <person name="Kheradpour P."/>
            <person name="Kirkness E.F."/>
            <person name="Koerich L.B."/>
            <person name="Kristiansen K."/>
            <person name="Kudrna D."/>
            <person name="Kulathinal R.J."/>
            <person name="Kumar S."/>
            <person name="Kwok R."/>
            <person name="Lander E."/>
            <person name="Langley C.H."/>
            <person name="Lapoint R."/>
            <person name="Lazzaro B.P."/>
            <person name="Lee S.J."/>
            <person name="Levesque L."/>
            <person name="Li R."/>
            <person name="Lin C.F."/>
            <person name="Lin M.F."/>
            <person name="Lindblad-Toh K."/>
            <person name="Llopart A."/>
            <person name="Long M."/>
            <person name="Low L."/>
            <person name="Lozovsky E."/>
            <person name="Lu J."/>
            <person name="Luo M."/>
            <person name="Machado C.A."/>
            <person name="Makalowski W."/>
            <person name="Marzo M."/>
            <person name="Matsuda M."/>
            <person name="Matzkin L."/>
            <person name="McAllister B."/>
            <person name="McBride C.S."/>
            <person name="McKernan B."/>
            <person name="McKernan K."/>
            <person name="Mendez-Lago M."/>
            <person name="Minx P."/>
            <person name="Mollenhauer M.U."/>
            <person name="Montooth K."/>
            <person name="Mount S.M."/>
            <person name="Mu X."/>
            <person name="Myers E."/>
            <person name="Negre B."/>
            <person name="Newfeld S."/>
            <person name="Nielsen R."/>
            <person name="Noor M.A."/>
            <person name="O'Grady P."/>
            <person name="Pachter L."/>
            <person name="Papaceit M."/>
            <person name="Parisi M.J."/>
            <person name="Parisi M."/>
            <person name="Parts L."/>
            <person name="Pedersen J.S."/>
            <person name="Pesole G."/>
            <person name="Phillippy A.M."/>
            <person name="Ponting C.P."/>
            <person name="Pop M."/>
            <person name="Porcelli D."/>
            <person name="Powell J.R."/>
            <person name="Prohaska S."/>
            <person name="Pruitt K."/>
            <person name="Puig M."/>
            <person name="Quesneville H."/>
            <person name="Ram K.R."/>
            <person name="Rand D."/>
            <person name="Rasmussen M.D."/>
            <person name="Reed L.K."/>
            <person name="Reenan R."/>
            <person name="Reily A."/>
            <person name="Remington K.A."/>
            <person name="Rieger T.T."/>
            <person name="Ritchie M.G."/>
            <person name="Robin C."/>
            <person name="Rogers Y.H."/>
            <person name="Rohde C."/>
            <person name="Rozas J."/>
            <person name="Rubenfield M.J."/>
            <person name="Ruiz A."/>
            <person name="Russo S."/>
            <person name="Salzberg S.L."/>
            <person name="Sanchez-Gracia A."/>
            <person name="Saranga D.J."/>
            <person name="Sato H."/>
            <person name="Schaeffer S.W."/>
            <person name="Schatz M.C."/>
            <person name="Schlenke T."/>
            <person name="Schwartz R."/>
            <person name="Segarra C."/>
            <person name="Singh R.S."/>
            <person name="Sirot L."/>
            <person name="Sirota M."/>
            <person name="Sisneros N.B."/>
            <person name="Smith C.D."/>
            <person name="Smith T.F."/>
            <person name="Spieth J."/>
            <person name="Stage D.E."/>
            <person name="Stark A."/>
            <person name="Stephan W."/>
            <person name="Strausberg R.L."/>
            <person name="Strempel S."/>
            <person name="Sturgill D."/>
            <person name="Sutton G."/>
            <person name="Sutton G.G."/>
            <person name="Tao W."/>
            <person name="Teichmann S."/>
            <person name="Tobari Y.N."/>
            <person name="Tomimura Y."/>
            <person name="Tsolas J.M."/>
            <person name="Valente V.L."/>
            <person name="Venter E."/>
            <person name="Venter J.C."/>
            <person name="Vicario S."/>
            <person name="Vieira F.G."/>
            <person name="Vilella A.J."/>
            <person name="Villasante A."/>
            <person name="Walenz B."/>
            <person name="Wang J."/>
            <person name="Wasserman M."/>
            <person name="Watts T."/>
            <person name="Wilson D."/>
            <person name="Wilson R.K."/>
            <person name="Wing R.A."/>
            <person name="Wolfner M.F."/>
            <person name="Wong A."/>
            <person name="Wong G.K."/>
            <person name="Wu C.I."/>
            <person name="Wu G."/>
            <person name="Yamamoto D."/>
            <person name="Yang H.P."/>
            <person name="Yang S.P."/>
            <person name="Yorke J.A."/>
            <person name="Yoshida K."/>
            <person name="Zdobnov E."/>
            <person name="Zhang P."/>
            <person name="Zhang Y."/>
            <person name="Zimin A.V."/>
            <person name="Baldwin J."/>
            <person name="Abdouelleil A."/>
            <person name="Abdulkadir J."/>
            <person name="Abebe A."/>
            <person name="Abera B."/>
            <person name="Abreu J."/>
            <person name="Acer S.C."/>
            <person name="Aftuck L."/>
            <person name="Alexander A."/>
            <person name="An P."/>
            <person name="Anderson E."/>
            <person name="Anderson S."/>
            <person name="Arachi H."/>
            <person name="Azer M."/>
            <person name="Bachantsang P."/>
            <person name="Barry A."/>
            <person name="Bayul T."/>
            <person name="Berlin A."/>
            <person name="Bessette D."/>
            <person name="Bloom T."/>
            <person name="Blye J."/>
            <person name="Boguslavskiy L."/>
            <person name="Bonnet C."/>
            <person name="Boukhgalter B."/>
            <person name="Bourzgui I."/>
            <person name="Brown A."/>
            <person name="Cahill P."/>
            <person name="Channer S."/>
            <person name="Cheshatsang Y."/>
            <person name="Chuda L."/>
            <person name="Citroen M."/>
            <person name="Collymore A."/>
            <person name="Cooke P."/>
            <person name="Costello M."/>
            <person name="D'Aco K."/>
            <person name="Daza R."/>
            <person name="De Haan G."/>
            <person name="DeGray S."/>
            <person name="DeMaso C."/>
            <person name="Dhargay N."/>
            <person name="Dooley K."/>
            <person name="Dooley E."/>
            <person name="Doricent M."/>
            <person name="Dorje P."/>
            <person name="Dorjee K."/>
            <person name="Dupes A."/>
            <person name="Elong R."/>
            <person name="Falk J."/>
            <person name="Farina A."/>
            <person name="Faro S."/>
            <person name="Ferguson D."/>
            <person name="Fisher S."/>
            <person name="Foley C.D."/>
            <person name="Franke A."/>
            <person name="Friedrich D."/>
            <person name="Gadbois L."/>
            <person name="Gearin G."/>
            <person name="Gearin C.R."/>
            <person name="Giannoukos G."/>
            <person name="Goode T."/>
            <person name="Graham J."/>
            <person name="Grandbois E."/>
            <person name="Grewal S."/>
            <person name="Gyaltsen K."/>
            <person name="Hafez N."/>
            <person name="Hagos B."/>
            <person name="Hall J."/>
            <person name="Henson C."/>
            <person name="Hollinger A."/>
            <person name="Honan T."/>
            <person name="Huard M.D."/>
            <person name="Hughes L."/>
            <person name="Hurhula B."/>
            <person name="Husby M.E."/>
            <person name="Kamat A."/>
            <person name="Kanga B."/>
            <person name="Kashin S."/>
            <person name="Khazanovich D."/>
            <person name="Kisner P."/>
            <person name="Lance K."/>
            <person name="Lara M."/>
            <person name="Lee W."/>
            <person name="Lennon N."/>
            <person name="Letendre F."/>
            <person name="LeVine R."/>
            <person name="Lipovsky A."/>
            <person name="Liu X."/>
            <person name="Liu J."/>
            <person name="Liu S."/>
            <person name="Lokyitsang T."/>
            <person name="Lokyitsang Y."/>
            <person name="Lubonja R."/>
            <person name="Lui A."/>
            <person name="MacDonald P."/>
            <person name="Magnisalis V."/>
            <person name="Maru K."/>
            <person name="Matthews C."/>
            <person name="McCusker W."/>
            <person name="McDonough S."/>
            <person name="Mehta T."/>
            <person name="Meldrim J."/>
            <person name="Meneus L."/>
            <person name="Mihai O."/>
            <person name="Mihalev A."/>
            <person name="Mihova T."/>
            <person name="Mittelman R."/>
            <person name="Mlenga V."/>
            <person name="Montmayeur A."/>
            <person name="Mulrain L."/>
            <person name="Navidi A."/>
            <person name="Naylor J."/>
            <person name="Negash T."/>
            <person name="Nguyen T."/>
            <person name="Nguyen N."/>
            <person name="Nicol R."/>
            <person name="Norbu C."/>
            <person name="Norbu N."/>
            <person name="Novod N."/>
            <person name="O'Neill B."/>
            <person name="Osman S."/>
            <person name="Markiewicz E."/>
            <person name="Oyono O.L."/>
            <person name="Patti C."/>
            <person name="Phunkhang P."/>
            <person name="Pierre F."/>
            <person name="Priest M."/>
            <person name="Raghuraman S."/>
            <person name="Rege F."/>
            <person name="Reyes R."/>
            <person name="Rise C."/>
            <person name="Rogov P."/>
            <person name="Ross K."/>
            <person name="Ryan E."/>
            <person name="Settipalli S."/>
            <person name="Shea T."/>
            <person name="Sherpa N."/>
            <person name="Shi L."/>
            <person name="Shih D."/>
            <person name="Sparrow T."/>
            <person name="Spaulding J."/>
            <person name="Stalker J."/>
            <person name="Stange-Thomann N."/>
            <person name="Stavropoulos S."/>
            <person name="Stone C."/>
            <person name="Strader C."/>
            <person name="Tesfaye S."/>
            <person name="Thomson T."/>
            <person name="Thoulutsang Y."/>
            <person name="Thoulutsang D."/>
            <person name="Topham K."/>
            <person name="Topping I."/>
            <person name="Tsamla T."/>
            <person name="Vassiliev H."/>
            <person name="Vo A."/>
            <person name="Wangchuk T."/>
            <person name="Wangdi T."/>
            <person name="Weiand M."/>
            <person name="Wilkinson J."/>
            <person name="Wilson A."/>
            <person name="Yadav S."/>
            <person name="Young G."/>
            <person name="Yu Q."/>
            <person name="Zembek L."/>
            <person name="Zhong D."/>
            <person name="Zimmer A."/>
            <person name="Zwirko Z."/>
            <person name="Jaffe D.B."/>
            <person name="Alvarez P."/>
            <person name="Brockman W."/>
            <person name="Butler J."/>
            <person name="Chin C."/>
            <person name="Gnerre S."/>
            <person name="Grabherr M."/>
            <person name="Kleber M."/>
            <person name="Mauceli E."/>
            <person name="MacCallum I."/>
        </authorList>
    </citation>
    <scope>NUCLEOTIDE SEQUENCE [LARGE SCALE GENOMIC DNA]</scope>
    <source>
        <strain evidence="2">Tucson 15081-1352.22</strain>
    </source>
</reference>
<dbReference type="AlphaFoldDB" id="A0A0Q9X9J5"/>
<sequence>MRAPIRCDSNLERVYLATDTHFIVMPRSLSSSRENFIQHVFTICQDHCDFNDNFDFIVGYRICIKYLLHLPCG</sequence>
<proteinExistence type="predicted"/>
<dbReference type="InParanoid" id="A0A0Q9X9J5"/>
<evidence type="ECO:0000313" key="2">
    <source>
        <dbReference type="Proteomes" id="UP000009192"/>
    </source>
</evidence>
<organism evidence="1 2">
    <name type="scientific">Drosophila mojavensis</name>
    <name type="common">Fruit fly</name>
    <dbReference type="NCBI Taxonomy" id="7230"/>
    <lineage>
        <taxon>Eukaryota</taxon>
        <taxon>Metazoa</taxon>
        <taxon>Ecdysozoa</taxon>
        <taxon>Arthropoda</taxon>
        <taxon>Hexapoda</taxon>
        <taxon>Insecta</taxon>
        <taxon>Pterygota</taxon>
        <taxon>Neoptera</taxon>
        <taxon>Endopterygota</taxon>
        <taxon>Diptera</taxon>
        <taxon>Brachycera</taxon>
        <taxon>Muscomorpha</taxon>
        <taxon>Ephydroidea</taxon>
        <taxon>Drosophilidae</taxon>
        <taxon>Drosophila</taxon>
    </lineage>
</organism>
<keyword evidence="2" id="KW-1185">Reference proteome</keyword>